<protein>
    <submittedName>
        <fullName evidence="9">Unnamed protein product</fullName>
    </submittedName>
</protein>
<name>A0A9W6YG22_9STRA</name>
<dbReference type="InterPro" id="IPR041373">
    <property type="entry name" value="RT_RNaseH"/>
</dbReference>
<evidence type="ECO:0000313" key="9">
    <source>
        <dbReference type="EMBL" id="GMF66729.1"/>
    </source>
</evidence>
<dbReference type="InterPro" id="IPR036397">
    <property type="entry name" value="RNaseH_sf"/>
</dbReference>
<dbReference type="GO" id="GO:0003676">
    <property type="term" value="F:nucleic acid binding"/>
    <property type="evidence" value="ECO:0007669"/>
    <property type="project" value="InterPro"/>
</dbReference>
<dbReference type="SUPFAM" id="SSF53098">
    <property type="entry name" value="Ribonuclease H-like"/>
    <property type="match status" value="1"/>
</dbReference>
<dbReference type="GO" id="GO:0004519">
    <property type="term" value="F:endonuclease activity"/>
    <property type="evidence" value="ECO:0007669"/>
    <property type="project" value="UniProtKB-KW"/>
</dbReference>
<dbReference type="GO" id="GO:0015074">
    <property type="term" value="P:DNA integration"/>
    <property type="evidence" value="ECO:0007669"/>
    <property type="project" value="InterPro"/>
</dbReference>
<comment type="caution">
    <text evidence="9">The sequence shown here is derived from an EMBL/GenBank/DDBJ whole genome shotgun (WGS) entry which is preliminary data.</text>
</comment>
<dbReference type="PANTHER" id="PTHR37984">
    <property type="entry name" value="PROTEIN CBG26694"/>
    <property type="match status" value="1"/>
</dbReference>
<dbReference type="EMBL" id="BSXT01008746">
    <property type="protein sequence ID" value="GMF66729.1"/>
    <property type="molecule type" value="Genomic_DNA"/>
</dbReference>
<dbReference type="InterPro" id="IPR012337">
    <property type="entry name" value="RNaseH-like_sf"/>
</dbReference>
<organism evidence="9 10">
    <name type="scientific">Phytophthora fragariaefolia</name>
    <dbReference type="NCBI Taxonomy" id="1490495"/>
    <lineage>
        <taxon>Eukaryota</taxon>
        <taxon>Sar</taxon>
        <taxon>Stramenopiles</taxon>
        <taxon>Oomycota</taxon>
        <taxon>Peronosporomycetes</taxon>
        <taxon>Peronosporales</taxon>
        <taxon>Peronosporaceae</taxon>
        <taxon>Phytophthora</taxon>
    </lineage>
</organism>
<keyword evidence="6" id="KW-0695">RNA-directed DNA polymerase</keyword>
<dbReference type="Pfam" id="PF00665">
    <property type="entry name" value="rve"/>
    <property type="match status" value="1"/>
</dbReference>
<dbReference type="InterPro" id="IPR001584">
    <property type="entry name" value="Integrase_cat-core"/>
</dbReference>
<dbReference type="OrthoDB" id="78677at2759"/>
<keyword evidence="4" id="KW-0255">Endonuclease</keyword>
<dbReference type="Pfam" id="PF17917">
    <property type="entry name" value="RT_RNaseH"/>
    <property type="match status" value="1"/>
</dbReference>
<evidence type="ECO:0000256" key="6">
    <source>
        <dbReference type="ARBA" id="ARBA00022918"/>
    </source>
</evidence>
<accession>A0A9W6YG22</accession>
<evidence type="ECO:0000256" key="3">
    <source>
        <dbReference type="ARBA" id="ARBA00022722"/>
    </source>
</evidence>
<evidence type="ECO:0000256" key="5">
    <source>
        <dbReference type="ARBA" id="ARBA00022801"/>
    </source>
</evidence>
<dbReference type="Proteomes" id="UP001165121">
    <property type="component" value="Unassembled WGS sequence"/>
</dbReference>
<evidence type="ECO:0000259" key="7">
    <source>
        <dbReference type="PROSITE" id="PS50878"/>
    </source>
</evidence>
<dbReference type="InterPro" id="IPR050951">
    <property type="entry name" value="Retrovirus_Pol_polyprotein"/>
</dbReference>
<evidence type="ECO:0000259" key="8">
    <source>
        <dbReference type="PROSITE" id="PS50994"/>
    </source>
</evidence>
<keyword evidence="2" id="KW-0548">Nucleotidyltransferase</keyword>
<dbReference type="PANTHER" id="PTHR37984:SF5">
    <property type="entry name" value="PROTEIN NYNRIN-LIKE"/>
    <property type="match status" value="1"/>
</dbReference>
<dbReference type="PROSITE" id="PS50994">
    <property type="entry name" value="INTEGRASE"/>
    <property type="match status" value="1"/>
</dbReference>
<dbReference type="SUPFAM" id="SSF56672">
    <property type="entry name" value="DNA/RNA polymerases"/>
    <property type="match status" value="1"/>
</dbReference>
<reference evidence="9" key="1">
    <citation type="submission" date="2023-04" db="EMBL/GenBank/DDBJ databases">
        <title>Phytophthora fragariaefolia NBRC 109709.</title>
        <authorList>
            <person name="Ichikawa N."/>
            <person name="Sato H."/>
            <person name="Tonouchi N."/>
        </authorList>
    </citation>
    <scope>NUCLEOTIDE SEQUENCE</scope>
    <source>
        <strain evidence="9">NBRC 109709</strain>
    </source>
</reference>
<dbReference type="Gene3D" id="1.10.340.70">
    <property type="match status" value="1"/>
</dbReference>
<keyword evidence="1" id="KW-0808">Transferase</keyword>
<evidence type="ECO:0000256" key="1">
    <source>
        <dbReference type="ARBA" id="ARBA00022679"/>
    </source>
</evidence>
<feature type="domain" description="Integrase catalytic" evidence="8">
    <location>
        <begin position="470"/>
        <end position="631"/>
    </location>
</feature>
<keyword evidence="10" id="KW-1185">Reference proteome</keyword>
<evidence type="ECO:0000256" key="4">
    <source>
        <dbReference type="ARBA" id="ARBA00022759"/>
    </source>
</evidence>
<sequence length="814" mass="91634">MGARDAVAYCQSVVELIFGDLLYRGVLVWLDDILGYAESEDELIELLEEVLQRCAKYGLKLNPAKCQFFVKEVTWCGKVISAAGVTHSPERVQGLVEMSSPSTAANLQQFVCAVNWMRASIPEFAQVAAPLYNILEKAMQASGHRTKRQLSKVQLSRVGWGAQEEESLAQVKARLLAMVPLAHPKAEYDLALVADASLDHWGSVLTQMPAEDPGKPLAEQRHEPLAFLSGHFRGASHRWPTIEKEAFAMMESCRRLEYLLLRPRGFRLYTDHRNLVYIFNPYAVDGNMQRYQADKLQRWAMTLTSFQYEIEHIRGDDNVWGDLLSRWGAPSEPPSLSRMSRLAIIDQVSPLQDQDFEWPRYEEIVRVQKDVLTRTVLSSIRWDGELNVFTNWDRCVWIPESAVDLQQRLCVIAHAGASGHRGVDPTAKSLSEVFVWETLSQDVSAFVSGCIHCLSTQGKKVPRPYGETLRATKPNEILHFDFLSMPRSTSGMLYVLVLKDNMSGYVELLECDRPTSEAAYHGLIDWFKRFGVVHTWVSDQGSHFTSDVMELVRHLFGAQHHFVTAYSPWANGTVEVVNRLVLRCMKALTSELKLQLNQWPEILPLVQAALNGMASDRLGDIPPVTAFTGLPGSSQLTSILSEPFAEGYTLSWVEEQQKQHLTDVRAALDTIHQQAITISERRNVHARGRRAAKPGVRMAKFSIGDFVLAATAIKGGSKLSLHWRGPKRVVRSLNDYTFEVQDICAPYTVTVRHASRLKFYREAGRGVTEDLVAHALHGEGGHLVDELLDCRLGQQAQQWEIFVQWIGLDAEEAS</sequence>
<evidence type="ECO:0000256" key="2">
    <source>
        <dbReference type="ARBA" id="ARBA00022695"/>
    </source>
</evidence>
<evidence type="ECO:0000313" key="10">
    <source>
        <dbReference type="Proteomes" id="UP001165121"/>
    </source>
</evidence>
<dbReference type="GO" id="GO:0003964">
    <property type="term" value="F:RNA-directed DNA polymerase activity"/>
    <property type="evidence" value="ECO:0007669"/>
    <property type="project" value="UniProtKB-KW"/>
</dbReference>
<dbReference type="Pfam" id="PF17921">
    <property type="entry name" value="Integrase_H2C2"/>
    <property type="match status" value="1"/>
</dbReference>
<gene>
    <name evidence="9" type="ORF">Pfra01_002828900</name>
</gene>
<dbReference type="Gene3D" id="3.30.70.270">
    <property type="match status" value="2"/>
</dbReference>
<keyword evidence="5" id="KW-0378">Hydrolase</keyword>
<dbReference type="InterPro" id="IPR043128">
    <property type="entry name" value="Rev_trsase/Diguanyl_cyclase"/>
</dbReference>
<feature type="domain" description="Reverse transcriptase" evidence="7">
    <location>
        <begin position="1"/>
        <end position="80"/>
    </location>
</feature>
<dbReference type="PROSITE" id="PS50878">
    <property type="entry name" value="RT_POL"/>
    <property type="match status" value="1"/>
</dbReference>
<dbReference type="Gene3D" id="3.30.420.10">
    <property type="entry name" value="Ribonuclease H-like superfamily/Ribonuclease H"/>
    <property type="match status" value="1"/>
</dbReference>
<dbReference type="InterPro" id="IPR043502">
    <property type="entry name" value="DNA/RNA_pol_sf"/>
</dbReference>
<dbReference type="InterPro" id="IPR000477">
    <property type="entry name" value="RT_dom"/>
</dbReference>
<dbReference type="CDD" id="cd09274">
    <property type="entry name" value="RNase_HI_RT_Ty3"/>
    <property type="match status" value="1"/>
</dbReference>
<dbReference type="AlphaFoldDB" id="A0A9W6YG22"/>
<dbReference type="GO" id="GO:0016787">
    <property type="term" value="F:hydrolase activity"/>
    <property type="evidence" value="ECO:0007669"/>
    <property type="project" value="UniProtKB-KW"/>
</dbReference>
<dbReference type="InterPro" id="IPR041588">
    <property type="entry name" value="Integrase_H2C2"/>
</dbReference>
<proteinExistence type="predicted"/>
<keyword evidence="3" id="KW-0540">Nuclease</keyword>
<dbReference type="Pfam" id="PF00078">
    <property type="entry name" value="RVT_1"/>
    <property type="match status" value="1"/>
</dbReference>